<proteinExistence type="inferred from homology"/>
<evidence type="ECO:0000313" key="6">
    <source>
        <dbReference type="EMBL" id="KPL54341.1"/>
    </source>
</evidence>
<dbReference type="GO" id="GO:0033969">
    <property type="term" value="F:gamma-glutamyl-gamma-aminobutyrate hydrolase activity"/>
    <property type="evidence" value="ECO:0007669"/>
    <property type="project" value="UniProtKB-EC"/>
</dbReference>
<evidence type="ECO:0000256" key="1">
    <source>
        <dbReference type="ARBA" id="ARBA00011083"/>
    </source>
</evidence>
<dbReference type="PANTHER" id="PTHR43235:SF1">
    <property type="entry name" value="GLUTAMINE AMIDOTRANSFERASE PB2B2.05-RELATED"/>
    <property type="match status" value="1"/>
</dbReference>
<evidence type="ECO:0000256" key="5">
    <source>
        <dbReference type="ARBA" id="ARBA00066788"/>
    </source>
</evidence>
<comment type="catalytic activity">
    <reaction evidence="2">
        <text>4-(gamma-L-glutamylamino)butanoate + H2O = 4-aminobutanoate + L-glutamate</text>
        <dbReference type="Rhea" id="RHEA:19737"/>
        <dbReference type="ChEBI" id="CHEBI:15377"/>
        <dbReference type="ChEBI" id="CHEBI:29985"/>
        <dbReference type="ChEBI" id="CHEBI:58800"/>
        <dbReference type="ChEBI" id="CHEBI:59888"/>
        <dbReference type="EC" id="3.5.1.94"/>
    </reaction>
</comment>
<gene>
    <name evidence="6" type="ORF">ABB55_20760</name>
</gene>
<comment type="pathway">
    <text evidence="4">Amine and polyamine degradation; putrescine degradation; 4-aminobutanoate from putrescine: step 4/4.</text>
</comment>
<dbReference type="GO" id="GO:0006598">
    <property type="term" value="P:polyamine catabolic process"/>
    <property type="evidence" value="ECO:0007669"/>
    <property type="project" value="TreeGrafter"/>
</dbReference>
<reference evidence="6 7" key="2">
    <citation type="submission" date="2015-10" db="EMBL/GenBank/DDBJ databases">
        <title>Draft Genome Sequence of Prosthecomicrobium hirschii ATCC 27832.</title>
        <authorList>
            <person name="Daniel J."/>
            <person name="Givan S.A."/>
            <person name="Brun Y.V."/>
            <person name="Brown P.J."/>
        </authorList>
    </citation>
    <scope>NUCLEOTIDE SEQUENCE [LARGE SCALE GENOMIC DNA]</scope>
    <source>
        <strain evidence="6 7">16</strain>
    </source>
</reference>
<reference evidence="6 7" key="1">
    <citation type="submission" date="2015-09" db="EMBL/GenBank/DDBJ databases">
        <authorList>
            <person name="Jackson K.R."/>
            <person name="Lunt B.L."/>
            <person name="Fisher J.N.B."/>
            <person name="Gardner A.V."/>
            <person name="Bailey M.E."/>
            <person name="Deus L.M."/>
            <person name="Earl A.S."/>
            <person name="Gibby P.D."/>
            <person name="Hartmann K.A."/>
            <person name="Liu J.E."/>
            <person name="Manci A.M."/>
            <person name="Nielsen D.A."/>
            <person name="Solomon M.B."/>
            <person name="Breakwell D.P."/>
            <person name="Burnett S.H."/>
            <person name="Grose J.H."/>
        </authorList>
    </citation>
    <scope>NUCLEOTIDE SEQUENCE [LARGE SCALE GENOMIC DNA]</scope>
    <source>
        <strain evidence="6 7">16</strain>
    </source>
</reference>
<dbReference type="PROSITE" id="PS51273">
    <property type="entry name" value="GATASE_TYPE_1"/>
    <property type="match status" value="1"/>
</dbReference>
<dbReference type="GO" id="GO:0005829">
    <property type="term" value="C:cytosol"/>
    <property type="evidence" value="ECO:0007669"/>
    <property type="project" value="TreeGrafter"/>
</dbReference>
<dbReference type="InterPro" id="IPR044668">
    <property type="entry name" value="PuuD-like"/>
</dbReference>
<protein>
    <recommendedName>
        <fullName evidence="5">gamma-glutamyl-gamma-aminobutyrate hydrolase</fullName>
        <ecNumber evidence="5">3.5.1.94</ecNumber>
    </recommendedName>
</protein>
<dbReference type="PANTHER" id="PTHR43235">
    <property type="entry name" value="GLUTAMINE AMIDOTRANSFERASE PB2B2.05-RELATED"/>
    <property type="match status" value="1"/>
</dbReference>
<keyword evidence="7" id="KW-1185">Reference proteome</keyword>
<dbReference type="InterPro" id="IPR011697">
    <property type="entry name" value="Peptidase_C26"/>
</dbReference>
<dbReference type="InterPro" id="IPR029062">
    <property type="entry name" value="Class_I_gatase-like"/>
</dbReference>
<evidence type="ECO:0000256" key="3">
    <source>
        <dbReference type="ARBA" id="ARBA00055068"/>
    </source>
</evidence>
<name>A0A0P6WCN1_9HYPH</name>
<evidence type="ECO:0000313" key="7">
    <source>
        <dbReference type="Proteomes" id="UP000048984"/>
    </source>
</evidence>
<comment type="function">
    <text evidence="3">Involved in the breakdown of putrescine via hydrolysis of the gamma-glutamyl linkage of gamma-glutamyl-gamma-aminobutyrate.</text>
</comment>
<dbReference type="FunFam" id="3.40.50.880:FF:000030">
    <property type="entry name" value="Gamma-glutamyl-gamma-aminobutyrate hydrolase PuuD"/>
    <property type="match status" value="1"/>
</dbReference>
<dbReference type="EC" id="3.5.1.94" evidence="5"/>
<dbReference type="CDD" id="cd01745">
    <property type="entry name" value="GATase1_2"/>
    <property type="match status" value="1"/>
</dbReference>
<dbReference type="AlphaFoldDB" id="A0A0P6WCN1"/>
<dbReference type="Proteomes" id="UP000048984">
    <property type="component" value="Unassembled WGS sequence"/>
</dbReference>
<evidence type="ECO:0000256" key="4">
    <source>
        <dbReference type="ARBA" id="ARBA00060634"/>
    </source>
</evidence>
<dbReference type="GO" id="GO:0016740">
    <property type="term" value="F:transferase activity"/>
    <property type="evidence" value="ECO:0007669"/>
    <property type="project" value="UniProtKB-KW"/>
</dbReference>
<dbReference type="STRING" id="665126.ABB55_20760"/>
<keyword evidence="6" id="KW-0808">Transferase</keyword>
<dbReference type="SUPFAM" id="SSF52317">
    <property type="entry name" value="Class I glutamine amidotransferase-like"/>
    <property type="match status" value="1"/>
</dbReference>
<dbReference type="Pfam" id="PF07722">
    <property type="entry name" value="Peptidase_C26"/>
    <property type="match status" value="1"/>
</dbReference>
<dbReference type="RefSeq" id="WP_054360509.1">
    <property type="nucleotide sequence ID" value="NZ_LJYW01000001.1"/>
</dbReference>
<organism evidence="6 7">
    <name type="scientific">Prosthecodimorpha hirschii</name>
    <dbReference type="NCBI Taxonomy" id="665126"/>
    <lineage>
        <taxon>Bacteria</taxon>
        <taxon>Pseudomonadati</taxon>
        <taxon>Pseudomonadota</taxon>
        <taxon>Alphaproteobacteria</taxon>
        <taxon>Hyphomicrobiales</taxon>
        <taxon>Ancalomicrobiaceae</taxon>
        <taxon>Prosthecodimorpha</taxon>
    </lineage>
</organism>
<evidence type="ECO:0000256" key="2">
    <source>
        <dbReference type="ARBA" id="ARBA00052718"/>
    </source>
</evidence>
<keyword evidence="6" id="KW-0315">Glutamine amidotransferase</keyword>
<dbReference type="EMBL" id="LJYW01000001">
    <property type="protein sequence ID" value="KPL54341.1"/>
    <property type="molecule type" value="Genomic_DNA"/>
</dbReference>
<accession>A0A0P6WCN1</accession>
<comment type="caution">
    <text evidence="6">The sequence shown here is derived from an EMBL/GenBank/DDBJ whole genome shotgun (WGS) entry which is preliminary data.</text>
</comment>
<comment type="similarity">
    <text evidence="1">Belongs to the peptidase C26 family.</text>
</comment>
<sequence length="258" mass="27999">MSATPIVLVSSDNRVFDHVRWHATPAQYLEAVLYGSGAIPLMLPSLGGALDLETILDRVDGVLLTGSRSNVHPSLYGVEPDVKYEPYDEARDATTLPLIRKAIARGKPLLAICRGYQELNVALGGSLHTEIQEFDGRMDHRAPISDHQDERYAIRHRIEIVPGSCIGRIMDSDAIAVNSLHRQGIAELSPRLAIEATAPDGTIEAVRVADASGFAVGVQWHPEYWVGSDNASSRLFQAFGEAVRAEAATRVPQSLAAE</sequence>
<dbReference type="Gene3D" id="3.40.50.880">
    <property type="match status" value="1"/>
</dbReference>